<dbReference type="Gene3D" id="3.40.50.1820">
    <property type="entry name" value="alpha/beta hydrolase"/>
    <property type="match status" value="1"/>
</dbReference>
<dbReference type="AlphaFoldDB" id="A0A3G8XNH7"/>
<dbReference type="InterPro" id="IPR029058">
    <property type="entry name" value="AB_hydrolase_fold"/>
</dbReference>
<accession>A0A3G8XNH7</accession>
<organism evidence="2 3">
    <name type="scientific">Kaistella carnis</name>
    <dbReference type="NCBI Taxonomy" id="1241979"/>
    <lineage>
        <taxon>Bacteria</taxon>
        <taxon>Pseudomonadati</taxon>
        <taxon>Bacteroidota</taxon>
        <taxon>Flavobacteriia</taxon>
        <taxon>Flavobacteriales</taxon>
        <taxon>Weeksellaceae</taxon>
        <taxon>Chryseobacterium group</taxon>
        <taxon>Kaistella</taxon>
    </lineage>
</organism>
<evidence type="ECO:0000313" key="2">
    <source>
        <dbReference type="EMBL" id="AZI31824.1"/>
    </source>
</evidence>
<protein>
    <submittedName>
        <fullName evidence="2">Alpha/beta fold hydrolase</fullName>
    </submittedName>
</protein>
<keyword evidence="3" id="KW-1185">Reference proteome</keyword>
<dbReference type="Pfam" id="PF12146">
    <property type="entry name" value="Hydrolase_4"/>
    <property type="match status" value="1"/>
</dbReference>
<reference evidence="3" key="1">
    <citation type="submission" date="2018-11" db="EMBL/GenBank/DDBJ databases">
        <title>Proposal to divide the Flavobacteriaceae and reorganize its genera based on Amino Acid Identity values calculated from whole genome sequences.</title>
        <authorList>
            <person name="Nicholson A.C."/>
            <person name="Gulvik C.A."/>
            <person name="Whitney A.M."/>
            <person name="Humrighouse B.W."/>
            <person name="Bell M."/>
            <person name="Holmes B."/>
            <person name="Steigerwalt A.G."/>
            <person name="Villarma A."/>
            <person name="Sheth M."/>
            <person name="Batra D."/>
            <person name="Pryor J."/>
            <person name="Bernardet J.-F."/>
            <person name="Hugo C."/>
            <person name="Kampfer P."/>
            <person name="Newman J.D."/>
            <person name="McQuiston J.R."/>
        </authorList>
    </citation>
    <scope>NUCLEOTIDE SEQUENCE [LARGE SCALE GENOMIC DNA]</scope>
    <source>
        <strain evidence="3">G0081</strain>
    </source>
</reference>
<name>A0A3G8XNH7_9FLAO</name>
<dbReference type="InterPro" id="IPR022742">
    <property type="entry name" value="Hydrolase_4"/>
</dbReference>
<dbReference type="GO" id="GO:0016787">
    <property type="term" value="F:hydrolase activity"/>
    <property type="evidence" value="ECO:0007669"/>
    <property type="project" value="UniProtKB-KW"/>
</dbReference>
<gene>
    <name evidence="2" type="ORF">EIB73_00930</name>
</gene>
<dbReference type="Proteomes" id="UP000270185">
    <property type="component" value="Chromosome"/>
</dbReference>
<sequence length="257" mass="30023">MSKLLQYFQEKVVFLPVALPTDHEFDFEEEFEEYLWDTPFEGKINVLHFKIKNPKGVIAYFHGNADNLLRWGKIANEYTKFGYDVLVMDYRGYGKSAGPRNEDFLFSDAQYFYDFAKKEYGEKRTIVYGRSLGGSFAIKIAAENKPKAVILEATFYNLQDIVNRWLPKKVTDKVSPTMTYHFLSNEYISNVEVPLYHFHGTKDFVVPLRSGKKLFELFEKKQPKVEKKFIEISGATHNDLIKFEEFVTEIKKILSTP</sequence>
<dbReference type="OrthoDB" id="9777090at2"/>
<dbReference type="RefSeq" id="WP_125021751.1">
    <property type="nucleotide sequence ID" value="NZ_CP034159.1"/>
</dbReference>
<dbReference type="KEGG" id="ccas:EIB73_00930"/>
<evidence type="ECO:0000313" key="3">
    <source>
        <dbReference type="Proteomes" id="UP000270185"/>
    </source>
</evidence>
<feature type="domain" description="Serine aminopeptidase S33" evidence="1">
    <location>
        <begin position="53"/>
        <end position="180"/>
    </location>
</feature>
<dbReference type="PANTHER" id="PTHR12277">
    <property type="entry name" value="ALPHA/BETA HYDROLASE DOMAIN-CONTAINING PROTEIN"/>
    <property type="match status" value="1"/>
</dbReference>
<proteinExistence type="predicted"/>
<dbReference type="PANTHER" id="PTHR12277:SF81">
    <property type="entry name" value="PROTEIN ABHD13"/>
    <property type="match status" value="1"/>
</dbReference>
<keyword evidence="2" id="KW-0378">Hydrolase</keyword>
<evidence type="ECO:0000259" key="1">
    <source>
        <dbReference type="Pfam" id="PF12146"/>
    </source>
</evidence>
<dbReference type="EMBL" id="CP034159">
    <property type="protein sequence ID" value="AZI31824.1"/>
    <property type="molecule type" value="Genomic_DNA"/>
</dbReference>
<dbReference type="SUPFAM" id="SSF53474">
    <property type="entry name" value="alpha/beta-Hydrolases"/>
    <property type="match status" value="1"/>
</dbReference>